<reference evidence="2 3" key="1">
    <citation type="submission" date="2018-04" db="EMBL/GenBank/DDBJ databases">
        <title>Polynucleobacter sp. UK-Long2-W17 genome.</title>
        <authorList>
            <person name="Hahn M.W."/>
        </authorList>
    </citation>
    <scope>NUCLEOTIDE SEQUENCE [LARGE SCALE GENOMIC DNA]</scope>
    <source>
        <strain evidence="2 3">UK-Long2-W17</strain>
    </source>
</reference>
<dbReference type="GO" id="GO:0016787">
    <property type="term" value="F:hydrolase activity"/>
    <property type="evidence" value="ECO:0007669"/>
    <property type="project" value="UniProtKB-KW"/>
</dbReference>
<sequence>MKSQIQIGEMALEVVRKNIKNVHLSVHPPLGRVTISAPIHMELDTIRVFAVAKVGWIRQQQALMKSQDRETLREIINRESHYVWGERYLMKVIESDVAASISLNHKHIVVRVRPAWHEDKKHELLDSWYRLQLAEALPGILRKWEKKIGVQVSGFFVRRMKTKWGSCNPHARTIRLNTDLAKKPRECLEYVVVHELVHLLEPSHNDRFIQLMDHYMPKWQSHRQLLNSLPVRHESWAY</sequence>
<name>A0A6M9PJY0_9BURK</name>
<evidence type="ECO:0000313" key="2">
    <source>
        <dbReference type="EMBL" id="QKM60721.1"/>
    </source>
</evidence>
<gene>
    <name evidence="2" type="ORF">DN92_06570</name>
</gene>
<dbReference type="InterPro" id="IPR002725">
    <property type="entry name" value="YgjP-like_metallopeptidase"/>
</dbReference>
<feature type="domain" description="YgjP-like metallopeptidase" evidence="1">
    <location>
        <begin position="24"/>
        <end position="228"/>
    </location>
</feature>
<dbReference type="InterPro" id="IPR053136">
    <property type="entry name" value="UTP_pyrophosphatase-like"/>
</dbReference>
<evidence type="ECO:0000259" key="1">
    <source>
        <dbReference type="Pfam" id="PF01863"/>
    </source>
</evidence>
<dbReference type="EMBL" id="CP028940">
    <property type="protein sequence ID" value="QKM60721.1"/>
    <property type="molecule type" value="Genomic_DNA"/>
</dbReference>
<proteinExistence type="predicted"/>
<keyword evidence="3" id="KW-1185">Reference proteome</keyword>
<dbReference type="RefSeq" id="WP_173960480.1">
    <property type="nucleotide sequence ID" value="NZ_CBCSCC010000011.1"/>
</dbReference>
<dbReference type="Proteomes" id="UP000501090">
    <property type="component" value="Chromosome"/>
</dbReference>
<organism evidence="2 3">
    <name type="scientific">Polynucleobacter arcticus</name>
    <dbReference type="NCBI Taxonomy" id="1743165"/>
    <lineage>
        <taxon>Bacteria</taxon>
        <taxon>Pseudomonadati</taxon>
        <taxon>Pseudomonadota</taxon>
        <taxon>Betaproteobacteria</taxon>
        <taxon>Burkholderiales</taxon>
        <taxon>Burkholderiaceae</taxon>
        <taxon>Polynucleobacter</taxon>
    </lineage>
</organism>
<protein>
    <submittedName>
        <fullName evidence="2">Metal-dependent hydrolase</fullName>
    </submittedName>
</protein>
<dbReference type="Pfam" id="PF01863">
    <property type="entry name" value="YgjP-like"/>
    <property type="match status" value="1"/>
</dbReference>
<dbReference type="Gene3D" id="3.30.2010.10">
    <property type="entry name" value="Metalloproteases ('zincins'), catalytic domain"/>
    <property type="match status" value="1"/>
</dbReference>
<dbReference type="AlphaFoldDB" id="A0A6M9PJY0"/>
<dbReference type="CDD" id="cd07344">
    <property type="entry name" value="M48_yhfN_like"/>
    <property type="match status" value="1"/>
</dbReference>
<dbReference type="PANTHER" id="PTHR30399:SF1">
    <property type="entry name" value="UTP PYROPHOSPHATASE"/>
    <property type="match status" value="1"/>
</dbReference>
<dbReference type="KEGG" id="pard:DN92_06570"/>
<dbReference type="PANTHER" id="PTHR30399">
    <property type="entry name" value="UNCHARACTERIZED PROTEIN YGJP"/>
    <property type="match status" value="1"/>
</dbReference>
<evidence type="ECO:0000313" key="3">
    <source>
        <dbReference type="Proteomes" id="UP000501090"/>
    </source>
</evidence>
<keyword evidence="2" id="KW-0378">Hydrolase</keyword>
<accession>A0A6M9PJY0</accession>